<proteinExistence type="predicted"/>
<protein>
    <submittedName>
        <fullName evidence="3">Alpha-beta hydrolase superfamily lysophospholipase</fullName>
    </submittedName>
</protein>
<dbReference type="EMBL" id="JAGILA010000001">
    <property type="protein sequence ID" value="MBP2233573.1"/>
    <property type="molecule type" value="Genomic_DNA"/>
</dbReference>
<dbReference type="GO" id="GO:0016787">
    <property type="term" value="F:hydrolase activity"/>
    <property type="evidence" value="ECO:0007669"/>
    <property type="project" value="UniProtKB-KW"/>
</dbReference>
<comment type="caution">
    <text evidence="3">The sequence shown here is derived from an EMBL/GenBank/DDBJ whole genome shotgun (WGS) entry which is preliminary data.</text>
</comment>
<organism evidence="3 4">
    <name type="scientific">Sinorhizobium kostiense</name>
    <dbReference type="NCBI Taxonomy" id="76747"/>
    <lineage>
        <taxon>Bacteria</taxon>
        <taxon>Pseudomonadati</taxon>
        <taxon>Pseudomonadota</taxon>
        <taxon>Alphaproteobacteria</taxon>
        <taxon>Hyphomicrobiales</taxon>
        <taxon>Rhizobiaceae</taxon>
        <taxon>Sinorhizobium/Ensifer group</taxon>
        <taxon>Sinorhizobium</taxon>
    </lineage>
</organism>
<gene>
    <name evidence="3" type="ORF">J2Z31_000063</name>
</gene>
<dbReference type="Gene3D" id="3.40.50.1820">
    <property type="entry name" value="alpha/beta hydrolase"/>
    <property type="match status" value="1"/>
</dbReference>
<dbReference type="InterPro" id="IPR022742">
    <property type="entry name" value="Hydrolase_4"/>
</dbReference>
<sequence>MAVDRPDVIEVEVSPNGLPGSLRLPKEPRGIIVFAHGSGSSRHSPRNGYVAEALRRQGFATLLFDLLSDREAADRANVFDVRLLTERLVSACAWTETTQTTRGLPIGLFGASTGAAAALSAAAELGDRVFAVVSRGGRPDLATPVLEEVRTPTLLIVGGRDHDVLGLNRAALAMLSGPKKLQIIPGATHLFSEPGALDAVIAAAADWFASHCARKGRKQEEG</sequence>
<accession>A0ABS4QSG1</accession>
<keyword evidence="4" id="KW-1185">Reference proteome</keyword>
<evidence type="ECO:0000256" key="1">
    <source>
        <dbReference type="ARBA" id="ARBA00022801"/>
    </source>
</evidence>
<keyword evidence="1 3" id="KW-0378">Hydrolase</keyword>
<dbReference type="Pfam" id="PF12146">
    <property type="entry name" value="Hydrolase_4"/>
    <property type="match status" value="1"/>
</dbReference>
<dbReference type="SUPFAM" id="SSF53474">
    <property type="entry name" value="alpha/beta-Hydrolases"/>
    <property type="match status" value="1"/>
</dbReference>
<dbReference type="InterPro" id="IPR029058">
    <property type="entry name" value="AB_hydrolase_fold"/>
</dbReference>
<evidence type="ECO:0000313" key="4">
    <source>
        <dbReference type="Proteomes" id="UP000730739"/>
    </source>
</evidence>
<name>A0ABS4QSG1_9HYPH</name>
<dbReference type="RefSeq" id="WP_209599890.1">
    <property type="nucleotide sequence ID" value="NZ_JAGILA010000001.1"/>
</dbReference>
<dbReference type="PANTHER" id="PTHR22946:SF9">
    <property type="entry name" value="POLYKETIDE TRANSFERASE AF380"/>
    <property type="match status" value="1"/>
</dbReference>
<dbReference type="Proteomes" id="UP000730739">
    <property type="component" value="Unassembled WGS sequence"/>
</dbReference>
<dbReference type="InterPro" id="IPR050261">
    <property type="entry name" value="FrsA_esterase"/>
</dbReference>
<evidence type="ECO:0000313" key="3">
    <source>
        <dbReference type="EMBL" id="MBP2233573.1"/>
    </source>
</evidence>
<reference evidence="3 4" key="1">
    <citation type="submission" date="2021-03" db="EMBL/GenBank/DDBJ databases">
        <title>Genomic Encyclopedia of Type Strains, Phase IV (KMG-IV): sequencing the most valuable type-strain genomes for metagenomic binning, comparative biology and taxonomic classification.</title>
        <authorList>
            <person name="Goeker M."/>
        </authorList>
    </citation>
    <scope>NUCLEOTIDE SEQUENCE [LARGE SCALE GENOMIC DNA]</scope>
    <source>
        <strain evidence="3 4">DSM 13372</strain>
    </source>
</reference>
<dbReference type="PANTHER" id="PTHR22946">
    <property type="entry name" value="DIENELACTONE HYDROLASE DOMAIN-CONTAINING PROTEIN-RELATED"/>
    <property type="match status" value="1"/>
</dbReference>
<feature type="domain" description="Serine aminopeptidase S33" evidence="2">
    <location>
        <begin position="27"/>
        <end position="133"/>
    </location>
</feature>
<evidence type="ECO:0000259" key="2">
    <source>
        <dbReference type="Pfam" id="PF12146"/>
    </source>
</evidence>